<dbReference type="PROSITE" id="PS51845">
    <property type="entry name" value="PDEASE_I_2"/>
    <property type="match status" value="1"/>
</dbReference>
<feature type="compositionally biased region" description="Acidic residues" evidence="4">
    <location>
        <begin position="432"/>
        <end position="448"/>
    </location>
</feature>
<dbReference type="InterPro" id="IPR036971">
    <property type="entry name" value="PDEase_catalytic_dom_sf"/>
</dbReference>
<feature type="region of interest" description="Disordered" evidence="4">
    <location>
        <begin position="378"/>
        <end position="406"/>
    </location>
</feature>
<dbReference type="GO" id="GO:0004114">
    <property type="term" value="F:3',5'-cyclic-nucleotide phosphodiesterase activity"/>
    <property type="evidence" value="ECO:0007669"/>
    <property type="project" value="InterPro"/>
</dbReference>
<keyword evidence="7" id="KW-1185">Reference proteome</keyword>
<feature type="compositionally biased region" description="Basic and acidic residues" evidence="4">
    <location>
        <begin position="168"/>
        <end position="186"/>
    </location>
</feature>
<feature type="non-terminal residue" evidence="6">
    <location>
        <position position="1"/>
    </location>
</feature>
<feature type="compositionally biased region" description="Basic and acidic residues" evidence="4">
    <location>
        <begin position="536"/>
        <end position="545"/>
    </location>
</feature>
<feature type="region of interest" description="Disordered" evidence="4">
    <location>
        <begin position="427"/>
        <end position="496"/>
    </location>
</feature>
<feature type="compositionally biased region" description="Basic and acidic residues" evidence="4">
    <location>
        <begin position="262"/>
        <end position="284"/>
    </location>
</feature>
<evidence type="ECO:0000256" key="4">
    <source>
        <dbReference type="SAM" id="MobiDB-lite"/>
    </source>
</evidence>
<evidence type="ECO:0000256" key="1">
    <source>
        <dbReference type="ARBA" id="ARBA00022723"/>
    </source>
</evidence>
<dbReference type="InterPro" id="IPR002073">
    <property type="entry name" value="PDEase_catalytic_dom"/>
</dbReference>
<feature type="compositionally biased region" description="Basic and acidic residues" evidence="4">
    <location>
        <begin position="477"/>
        <end position="490"/>
    </location>
</feature>
<evidence type="ECO:0000256" key="3">
    <source>
        <dbReference type="SAM" id="Coils"/>
    </source>
</evidence>
<proteinExistence type="predicted"/>
<reference evidence="6 7" key="1">
    <citation type="journal article" date="2018" name="PLoS ONE">
        <title>The draft genome of Kipferlia bialata reveals reductive genome evolution in fornicate parasites.</title>
        <authorList>
            <person name="Tanifuji G."/>
            <person name="Takabayashi S."/>
            <person name="Kume K."/>
            <person name="Takagi M."/>
            <person name="Nakayama T."/>
            <person name="Kamikawa R."/>
            <person name="Inagaki Y."/>
            <person name="Hashimoto T."/>
        </authorList>
    </citation>
    <scope>NUCLEOTIDE SEQUENCE [LARGE SCALE GENOMIC DNA]</scope>
    <source>
        <strain evidence="6">NY0173</strain>
    </source>
</reference>
<feature type="region of interest" description="Disordered" evidence="4">
    <location>
        <begin position="509"/>
        <end position="578"/>
    </location>
</feature>
<evidence type="ECO:0000313" key="7">
    <source>
        <dbReference type="Proteomes" id="UP000265618"/>
    </source>
</evidence>
<dbReference type="PANTHER" id="PTHR11347">
    <property type="entry name" value="CYCLIC NUCLEOTIDE PHOSPHODIESTERASE"/>
    <property type="match status" value="1"/>
</dbReference>
<feature type="compositionally biased region" description="Basic and acidic residues" evidence="4">
    <location>
        <begin position="449"/>
        <end position="461"/>
    </location>
</feature>
<feature type="region of interest" description="Disordered" evidence="4">
    <location>
        <begin position="344"/>
        <end position="363"/>
    </location>
</feature>
<evidence type="ECO:0000256" key="2">
    <source>
        <dbReference type="ARBA" id="ARBA00022801"/>
    </source>
</evidence>
<dbReference type="EMBL" id="BDIP01002009">
    <property type="protein sequence ID" value="GIQ85566.1"/>
    <property type="molecule type" value="Genomic_DNA"/>
</dbReference>
<evidence type="ECO:0000313" key="6">
    <source>
        <dbReference type="EMBL" id="GIQ85566.1"/>
    </source>
</evidence>
<dbReference type="GO" id="GO:0046872">
    <property type="term" value="F:metal ion binding"/>
    <property type="evidence" value="ECO:0007669"/>
    <property type="project" value="UniProtKB-KW"/>
</dbReference>
<feature type="compositionally biased region" description="Acidic residues" evidence="4">
    <location>
        <begin position="347"/>
        <end position="363"/>
    </location>
</feature>
<accession>A0A9K3D018</accession>
<evidence type="ECO:0000259" key="5">
    <source>
        <dbReference type="PROSITE" id="PS51845"/>
    </source>
</evidence>
<feature type="compositionally biased region" description="Acidic residues" evidence="4">
    <location>
        <begin position="546"/>
        <end position="561"/>
    </location>
</feature>
<keyword evidence="3" id="KW-0175">Coiled coil</keyword>
<dbReference type="AlphaFoldDB" id="A0A9K3D018"/>
<feature type="region of interest" description="Disordered" evidence="4">
    <location>
        <begin position="168"/>
        <end position="191"/>
    </location>
</feature>
<feature type="coiled-coil region" evidence="3">
    <location>
        <begin position="656"/>
        <end position="683"/>
    </location>
</feature>
<feature type="region of interest" description="Disordered" evidence="4">
    <location>
        <begin position="242"/>
        <end position="301"/>
    </location>
</feature>
<keyword evidence="1" id="KW-0479">Metal-binding</keyword>
<dbReference type="Pfam" id="PF00233">
    <property type="entry name" value="PDEase_I"/>
    <property type="match status" value="1"/>
</dbReference>
<keyword evidence="2" id="KW-0378">Hydrolase</keyword>
<dbReference type="SUPFAM" id="SSF109604">
    <property type="entry name" value="HD-domain/PDEase-like"/>
    <property type="match status" value="1"/>
</dbReference>
<protein>
    <recommendedName>
        <fullName evidence="5">PDEase domain-containing protein</fullName>
    </recommendedName>
</protein>
<sequence>MSLPTLTQEINRIPHPRPHRLPLALPTMSMYSLSLSLFEDGMEGETSRGISQSARGAMGERDMSTEMLRERAHGHVPPGSPNHSPRDKGMKTSHPIIPEFLNLPVEVSRSVDRHGAHFQNGIGGASAAWDWLPGNSPHMPPAVMTPIMGEGSEDKSDFEFSTDIERGVIEEESRRERERETAEKKKTPQKAVSLPVLAKPSAAQKGSGMGGLGVMRRWHSEKKRLQRRDSMNTKESLLVPVPEGRAVGPSNDNPITTLHTHTQHEERMRERERENQKKAKEKPRAVVARSPPWAGSFESDLESAGESAGEYIFGTPRAESGSQAFKSPSPPKAAVTSTPFMQAEGAESMDSDIELESDSESEELVALPSLGVGVSGEYSARVTSKPPRPSGPSTVVTREVSSPFGDSLPYKELSTTVLHCQSTTLAKAAEGEKEEDAYVGDTTTDTDTETERYGDSGDKGWDLQSAFTFASGGSQERSSEKERERERERGAAAQLPALSASSLLSLCDDNDDEEERFGPNKLMFGTDNESGFLTEYTEREGGRETETEEREEYAIEEDVIEERDVERDLSTMGSTTLSSGDLVLKSSDSTVGYRSSHLVDNSFLARWSLEGETEREKGGVPLLPGLASLAGTDPDSDSEDIVARPGVVARRLAAIKSRKELAAIKSKRELAEAEAEGERERDDVESVSAVWSDGVGPLTVGKKTPGNFQTPQQMVQEHGLGTLLEGMVGGFDHQVGQFSKVQMVRPAEIATLLRSFSHRTLSLSRSVADAGMMCVMYQDMDGEEDEEMDERARERLRETTYVRNDILSLAFDAHAFAASHPVDALPYMGYLLHRHFGLEDIVSLKRYTASMVQFQRLYRDSSHPSYHNSTHAVDVLQMVALMLDTLRQSERGRALAPQRVVCVMLLAAAAHDVEHCGVSSDLLTNIRHPLYHIYGSESTLEQYHSMWGMYTLRYYSVFECMSPEERNHSSKLFMDLIIATDPK</sequence>
<organism evidence="6 7">
    <name type="scientific">Kipferlia bialata</name>
    <dbReference type="NCBI Taxonomy" id="797122"/>
    <lineage>
        <taxon>Eukaryota</taxon>
        <taxon>Metamonada</taxon>
        <taxon>Carpediemonas-like organisms</taxon>
        <taxon>Kipferlia</taxon>
    </lineage>
</organism>
<feature type="compositionally biased region" description="Polar residues" evidence="4">
    <location>
        <begin position="250"/>
        <end position="260"/>
    </location>
</feature>
<dbReference type="OrthoDB" id="546632at2759"/>
<name>A0A9K3D018_9EUKA</name>
<comment type="caution">
    <text evidence="6">The sequence shown here is derived from an EMBL/GenBank/DDBJ whole genome shotgun (WGS) entry which is preliminary data.</text>
</comment>
<gene>
    <name evidence="6" type="ORF">KIPB_007255</name>
</gene>
<feature type="domain" description="PDEase" evidence="5">
    <location>
        <begin position="783"/>
        <end position="983"/>
    </location>
</feature>
<feature type="region of interest" description="Disordered" evidence="4">
    <location>
        <begin position="72"/>
        <end position="91"/>
    </location>
</feature>
<feature type="compositionally biased region" description="Polar residues" evidence="4">
    <location>
        <begin position="391"/>
        <end position="400"/>
    </location>
</feature>
<dbReference type="Gene3D" id="1.10.1300.10">
    <property type="entry name" value="3'5'-cyclic nucleotide phosphodiesterase, catalytic domain"/>
    <property type="match status" value="1"/>
</dbReference>
<dbReference type="Proteomes" id="UP000265618">
    <property type="component" value="Unassembled WGS sequence"/>
</dbReference>
<dbReference type="GO" id="GO:0007165">
    <property type="term" value="P:signal transduction"/>
    <property type="evidence" value="ECO:0007669"/>
    <property type="project" value="InterPro"/>
</dbReference>